<name>A0A1S3ZT97_TOBAC</name>
<organism evidence="1">
    <name type="scientific">Nicotiana tabacum</name>
    <name type="common">Common tobacco</name>
    <dbReference type="NCBI Taxonomy" id="4097"/>
    <lineage>
        <taxon>Eukaryota</taxon>
        <taxon>Viridiplantae</taxon>
        <taxon>Streptophyta</taxon>
        <taxon>Embryophyta</taxon>
        <taxon>Tracheophyta</taxon>
        <taxon>Spermatophyta</taxon>
        <taxon>Magnoliopsida</taxon>
        <taxon>eudicotyledons</taxon>
        <taxon>Gunneridae</taxon>
        <taxon>Pentapetalae</taxon>
        <taxon>asterids</taxon>
        <taxon>lamiids</taxon>
        <taxon>Solanales</taxon>
        <taxon>Solanaceae</taxon>
        <taxon>Nicotianoideae</taxon>
        <taxon>Nicotianeae</taxon>
        <taxon>Nicotiana</taxon>
    </lineage>
</organism>
<dbReference type="KEGG" id="nta:107790242"/>
<dbReference type="RefSeq" id="XP_016467635.1">
    <property type="nucleotide sequence ID" value="XM_016612149.1"/>
</dbReference>
<dbReference type="SUPFAM" id="SSF56219">
    <property type="entry name" value="DNase I-like"/>
    <property type="match status" value="1"/>
</dbReference>
<evidence type="ECO:0000313" key="1">
    <source>
        <dbReference type="RefSeq" id="XP_016467635.1"/>
    </source>
</evidence>
<dbReference type="InterPro" id="IPR036691">
    <property type="entry name" value="Endo/exonu/phosph_ase_sf"/>
</dbReference>
<dbReference type="OrthoDB" id="1930966at2759"/>
<dbReference type="PANTHER" id="PTHR33710:SF89">
    <property type="match status" value="1"/>
</dbReference>
<dbReference type="OMA" id="GINRICS"/>
<dbReference type="PaxDb" id="4097-A0A1S3ZT97"/>
<gene>
    <name evidence="1" type="primary">LOC107790242</name>
</gene>
<sequence length="206" mass="24371">MVTFVYAHNLKDERKALWEYVNQMSMGCQIQWIIMGDFNVVLQQENRLRGNPIALSEVVEFQECIDKCILMELPNNGYVYSWSDKQGINRICSKIDWVIVNGEWIDTMEQCKTYALSEGVSDHCPLVVEMIKTHARKGKAFRYCNMWSKYHDFMHMVEQGWAIQVEGCKMYQVVKNWKALKQKLRTLHKRNFSNVINEANKDREEM</sequence>
<reference evidence="1" key="1">
    <citation type="submission" date="2025-08" db="UniProtKB">
        <authorList>
            <consortium name="RefSeq"/>
        </authorList>
    </citation>
    <scope>IDENTIFICATION</scope>
</reference>
<dbReference type="AlphaFoldDB" id="A0A1S3ZT97"/>
<evidence type="ECO:0008006" key="2">
    <source>
        <dbReference type="Google" id="ProtNLM"/>
    </source>
</evidence>
<protein>
    <recommendedName>
        <fullName evidence="2">Craniofacial development protein 2-like</fullName>
    </recommendedName>
</protein>
<dbReference type="Gene3D" id="3.60.10.10">
    <property type="entry name" value="Endonuclease/exonuclease/phosphatase"/>
    <property type="match status" value="1"/>
</dbReference>
<dbReference type="PANTHER" id="PTHR33710">
    <property type="entry name" value="BNAC02G09200D PROTEIN"/>
    <property type="match status" value="1"/>
</dbReference>
<accession>A0A1S3ZT97</accession>
<proteinExistence type="predicted"/>